<organism evidence="6 7">
    <name type="scientific">Youxingia wuxianensis</name>
    <dbReference type="NCBI Taxonomy" id="2763678"/>
    <lineage>
        <taxon>Bacteria</taxon>
        <taxon>Bacillati</taxon>
        <taxon>Bacillota</taxon>
        <taxon>Clostridia</taxon>
        <taxon>Eubacteriales</taxon>
        <taxon>Oscillospiraceae</taxon>
        <taxon>Youxingia</taxon>
    </lineage>
</organism>
<proteinExistence type="inferred from homology"/>
<evidence type="ECO:0000313" key="6">
    <source>
        <dbReference type="EMBL" id="MBC8586505.1"/>
    </source>
</evidence>
<dbReference type="Proteomes" id="UP000623678">
    <property type="component" value="Unassembled WGS sequence"/>
</dbReference>
<evidence type="ECO:0000256" key="5">
    <source>
        <dbReference type="RuleBase" id="RU003684"/>
    </source>
</evidence>
<comment type="cofactor">
    <cofactor evidence="4">
        <name>Mn(2+)</name>
        <dbReference type="ChEBI" id="CHEBI:29035"/>
    </cofactor>
    <text evidence="4">Binds 2 manganese ions per subunit.</text>
</comment>
<evidence type="ECO:0000256" key="2">
    <source>
        <dbReference type="ARBA" id="ARBA00022723"/>
    </source>
</evidence>
<feature type="binding site" evidence="4">
    <location>
        <position position="120"/>
    </location>
    <ligand>
        <name>Mn(2+)</name>
        <dbReference type="ChEBI" id="CHEBI:29035"/>
        <label>1</label>
    </ligand>
</feature>
<dbReference type="EMBL" id="JACRTD010000013">
    <property type="protein sequence ID" value="MBC8586505.1"/>
    <property type="molecule type" value="Genomic_DNA"/>
</dbReference>
<dbReference type="CDD" id="cd11592">
    <property type="entry name" value="Agmatinase_PAH"/>
    <property type="match status" value="1"/>
</dbReference>
<dbReference type="PROSITE" id="PS51409">
    <property type="entry name" value="ARGINASE_2"/>
    <property type="match status" value="1"/>
</dbReference>
<gene>
    <name evidence="6" type="primary">speB</name>
    <name evidence="6" type="ORF">H8705_13030</name>
</gene>
<evidence type="ECO:0000256" key="3">
    <source>
        <dbReference type="ARBA" id="ARBA00022801"/>
    </source>
</evidence>
<feature type="binding site" evidence="4">
    <location>
        <position position="143"/>
    </location>
    <ligand>
        <name>Mn(2+)</name>
        <dbReference type="ChEBI" id="CHEBI:29035"/>
        <label>1</label>
    </ligand>
</feature>
<dbReference type="NCBIfam" id="TIGR01230">
    <property type="entry name" value="agmatinase"/>
    <property type="match status" value="1"/>
</dbReference>
<dbReference type="PANTHER" id="PTHR11358:SF26">
    <property type="entry name" value="GUANIDINO ACID HYDROLASE, MITOCHONDRIAL"/>
    <property type="match status" value="1"/>
</dbReference>
<dbReference type="PIRSF" id="PIRSF036979">
    <property type="entry name" value="Arginase"/>
    <property type="match status" value="1"/>
</dbReference>
<name>A0A926EQ75_9FIRM</name>
<dbReference type="EC" id="3.5.3.11" evidence="6"/>
<protein>
    <submittedName>
        <fullName evidence="6">Agmatinase</fullName>
        <ecNumber evidence="6">3.5.3.11</ecNumber>
    </submittedName>
</protein>
<dbReference type="RefSeq" id="WP_262396223.1">
    <property type="nucleotide sequence ID" value="NZ_JACRTD010000013.1"/>
</dbReference>
<dbReference type="PRINTS" id="PR00116">
    <property type="entry name" value="ARGINASE"/>
</dbReference>
<evidence type="ECO:0000256" key="4">
    <source>
        <dbReference type="PIRSR" id="PIRSR036979-1"/>
    </source>
</evidence>
<dbReference type="InterPro" id="IPR020855">
    <property type="entry name" value="Ureohydrolase_Mn_BS"/>
</dbReference>
<dbReference type="InterPro" id="IPR023696">
    <property type="entry name" value="Ureohydrolase_dom_sf"/>
</dbReference>
<dbReference type="PANTHER" id="PTHR11358">
    <property type="entry name" value="ARGINASE/AGMATINASE"/>
    <property type="match status" value="1"/>
</dbReference>
<feature type="binding site" evidence="4">
    <location>
        <position position="237"/>
    </location>
    <ligand>
        <name>Mn(2+)</name>
        <dbReference type="ChEBI" id="CHEBI:29035"/>
        <label>1</label>
    </ligand>
</feature>
<dbReference type="AlphaFoldDB" id="A0A926EQ75"/>
<evidence type="ECO:0000313" key="7">
    <source>
        <dbReference type="Proteomes" id="UP000623678"/>
    </source>
</evidence>
<dbReference type="SUPFAM" id="SSF52768">
    <property type="entry name" value="Arginase/deacetylase"/>
    <property type="match status" value="1"/>
</dbReference>
<dbReference type="GO" id="GO:0033389">
    <property type="term" value="P:putrescine biosynthetic process from arginine, via agmatine"/>
    <property type="evidence" value="ECO:0007669"/>
    <property type="project" value="TreeGrafter"/>
</dbReference>
<dbReference type="Gene3D" id="3.40.800.10">
    <property type="entry name" value="Ureohydrolase domain"/>
    <property type="match status" value="1"/>
</dbReference>
<feature type="binding site" evidence="4">
    <location>
        <position position="145"/>
    </location>
    <ligand>
        <name>Mn(2+)</name>
        <dbReference type="ChEBI" id="CHEBI:29035"/>
        <label>1</label>
    </ligand>
</feature>
<accession>A0A926EQ75</accession>
<keyword evidence="7" id="KW-1185">Reference proteome</keyword>
<sequence length="313" mass="34597">MNKEVDLKKAPRYCGISTFMNQPYTKDVTGADVAVIGIPFEMGTAPGNIFAPKEIRHVSWLLRSTSPLHMVDIWKELNIVDYGDMTVFTGDWEQSFPLIEKELEAILEKGVVPICMGGCHSVTYPQLRAYHKFYPDIALIQLDAHTDTHDVYFGKQKYTSGSVVRRAIEDGLVDPQSSIQVGIRGTMYSPGDIKQSQDLGIEVVTTDEVAEMGVAKTVEKIRRRVGNKKVFLTFDMDVVDPAFAPGTARAEPGGITSREVLGILKGLAGLEFIGFDTAEINPSHDCANLTTILGANIIFEFMALIAMYKKQKN</sequence>
<keyword evidence="2 4" id="KW-0479">Metal-binding</keyword>
<dbReference type="GO" id="GO:0008783">
    <property type="term" value="F:agmatinase activity"/>
    <property type="evidence" value="ECO:0007669"/>
    <property type="project" value="UniProtKB-EC"/>
</dbReference>
<evidence type="ECO:0000256" key="1">
    <source>
        <dbReference type="ARBA" id="ARBA00009227"/>
    </source>
</evidence>
<feature type="binding site" evidence="4">
    <location>
        <position position="235"/>
    </location>
    <ligand>
        <name>Mn(2+)</name>
        <dbReference type="ChEBI" id="CHEBI:29035"/>
        <label>1</label>
    </ligand>
</feature>
<dbReference type="GO" id="GO:0046872">
    <property type="term" value="F:metal ion binding"/>
    <property type="evidence" value="ECO:0007669"/>
    <property type="project" value="UniProtKB-KW"/>
</dbReference>
<comment type="caution">
    <text evidence="6">The sequence shown here is derived from an EMBL/GenBank/DDBJ whole genome shotgun (WGS) entry which is preliminary data.</text>
</comment>
<dbReference type="Pfam" id="PF00491">
    <property type="entry name" value="Arginase"/>
    <property type="match status" value="1"/>
</dbReference>
<dbReference type="InterPro" id="IPR006035">
    <property type="entry name" value="Ureohydrolase"/>
</dbReference>
<comment type="similarity">
    <text evidence="1">Belongs to the arginase family. Agmatinase subfamily.</text>
</comment>
<dbReference type="PROSITE" id="PS01053">
    <property type="entry name" value="ARGINASE_1"/>
    <property type="match status" value="1"/>
</dbReference>
<dbReference type="InterPro" id="IPR005925">
    <property type="entry name" value="Agmatinase-rel"/>
</dbReference>
<keyword evidence="3 5" id="KW-0378">Hydrolase</keyword>
<reference evidence="6" key="1">
    <citation type="submission" date="2020-08" db="EMBL/GenBank/DDBJ databases">
        <title>Genome public.</title>
        <authorList>
            <person name="Liu C."/>
            <person name="Sun Q."/>
        </authorList>
    </citation>
    <scope>NUCLEOTIDE SEQUENCE</scope>
    <source>
        <strain evidence="6">NSJ-64</strain>
    </source>
</reference>
<feature type="binding site" evidence="4">
    <location>
        <position position="147"/>
    </location>
    <ligand>
        <name>Mn(2+)</name>
        <dbReference type="ChEBI" id="CHEBI:29035"/>
        <label>1</label>
    </ligand>
</feature>
<keyword evidence="4" id="KW-0464">Manganese</keyword>